<accession>A2DI38</accession>
<protein>
    <submittedName>
        <fullName evidence="6">TKL family protein kinase</fullName>
    </submittedName>
</protein>
<dbReference type="InterPro" id="IPR001245">
    <property type="entry name" value="Ser-Thr/Tyr_kinase_cat_dom"/>
</dbReference>
<dbReference type="SMART" id="SM00220">
    <property type="entry name" value="S_TKc"/>
    <property type="match status" value="1"/>
</dbReference>
<proteinExistence type="predicted"/>
<dbReference type="GO" id="GO:0005737">
    <property type="term" value="C:cytoplasm"/>
    <property type="evidence" value="ECO:0000318"/>
    <property type="project" value="GO_Central"/>
</dbReference>
<dbReference type="InterPro" id="IPR011009">
    <property type="entry name" value="Kinase-like_dom_sf"/>
</dbReference>
<dbReference type="Gene3D" id="1.10.510.10">
    <property type="entry name" value="Transferase(Phosphotransferase) domain 1"/>
    <property type="match status" value="1"/>
</dbReference>
<dbReference type="SMR" id="A2DI38"/>
<evidence type="ECO:0000259" key="5">
    <source>
        <dbReference type="PROSITE" id="PS50011"/>
    </source>
</evidence>
<keyword evidence="6" id="KW-0418">Kinase</keyword>
<dbReference type="eggNOG" id="KOG0192">
    <property type="taxonomic scope" value="Eukaryota"/>
</dbReference>
<dbReference type="GO" id="GO:0007165">
    <property type="term" value="P:signal transduction"/>
    <property type="evidence" value="ECO:0000318"/>
    <property type="project" value="GO_Central"/>
</dbReference>
<keyword evidence="2 4" id="KW-0547">Nucleotide-binding</keyword>
<keyword evidence="1" id="KW-0723">Serine/threonine-protein kinase</keyword>
<keyword evidence="6" id="KW-0808">Transferase</keyword>
<dbReference type="Pfam" id="PF07714">
    <property type="entry name" value="PK_Tyr_Ser-Thr"/>
    <property type="match status" value="1"/>
</dbReference>
<dbReference type="InterPro" id="IPR011989">
    <property type="entry name" value="ARM-like"/>
</dbReference>
<reference evidence="6" key="2">
    <citation type="journal article" date="2007" name="Science">
        <title>Draft genome sequence of the sexually transmitted pathogen Trichomonas vaginalis.</title>
        <authorList>
            <person name="Carlton J.M."/>
            <person name="Hirt R.P."/>
            <person name="Silva J.C."/>
            <person name="Delcher A.L."/>
            <person name="Schatz M."/>
            <person name="Zhao Q."/>
            <person name="Wortman J.R."/>
            <person name="Bidwell S.L."/>
            <person name="Alsmark U.C.M."/>
            <person name="Besteiro S."/>
            <person name="Sicheritz-Ponten T."/>
            <person name="Noel C.J."/>
            <person name="Dacks J.B."/>
            <person name="Foster P.G."/>
            <person name="Simillion C."/>
            <person name="Van de Peer Y."/>
            <person name="Miranda-Saavedra D."/>
            <person name="Barton G.J."/>
            <person name="Westrop G.D."/>
            <person name="Mueller S."/>
            <person name="Dessi D."/>
            <person name="Fiori P.L."/>
            <person name="Ren Q."/>
            <person name="Paulsen I."/>
            <person name="Zhang H."/>
            <person name="Bastida-Corcuera F.D."/>
            <person name="Simoes-Barbosa A."/>
            <person name="Brown M.T."/>
            <person name="Hayes R.D."/>
            <person name="Mukherjee M."/>
            <person name="Okumura C.Y."/>
            <person name="Schneider R."/>
            <person name="Smith A.J."/>
            <person name="Vanacova S."/>
            <person name="Villalvazo M."/>
            <person name="Haas B.J."/>
            <person name="Pertea M."/>
            <person name="Feldblyum T.V."/>
            <person name="Utterback T.R."/>
            <person name="Shu C.L."/>
            <person name="Osoegawa K."/>
            <person name="de Jong P.J."/>
            <person name="Hrdy I."/>
            <person name="Horvathova L."/>
            <person name="Zubacova Z."/>
            <person name="Dolezal P."/>
            <person name="Malik S.B."/>
            <person name="Logsdon J.M. Jr."/>
            <person name="Henze K."/>
            <person name="Gupta A."/>
            <person name="Wang C.C."/>
            <person name="Dunne R.L."/>
            <person name="Upcroft J.A."/>
            <person name="Upcroft P."/>
            <person name="White O."/>
            <person name="Salzberg S.L."/>
            <person name="Tang P."/>
            <person name="Chiu C.-H."/>
            <person name="Lee Y.-S."/>
            <person name="Embley T.M."/>
            <person name="Coombs G.H."/>
            <person name="Mottram J.C."/>
            <person name="Tachezy J."/>
            <person name="Fraser-Liggett C.M."/>
            <person name="Johnson P.J."/>
        </authorList>
    </citation>
    <scope>NUCLEOTIDE SEQUENCE [LARGE SCALE GENOMIC DNA]</scope>
    <source>
        <strain evidence="6">G3</strain>
    </source>
</reference>
<dbReference type="SUPFAM" id="SSF48371">
    <property type="entry name" value="ARM repeat"/>
    <property type="match status" value="2"/>
</dbReference>
<dbReference type="STRING" id="5722.A2DI38"/>
<dbReference type="InterPro" id="IPR050167">
    <property type="entry name" value="Ser_Thr_protein_kinase"/>
</dbReference>
<dbReference type="Proteomes" id="UP000001542">
    <property type="component" value="Unassembled WGS sequence"/>
</dbReference>
<dbReference type="InterPro" id="IPR017441">
    <property type="entry name" value="Protein_kinase_ATP_BS"/>
</dbReference>
<evidence type="ECO:0000256" key="1">
    <source>
        <dbReference type="ARBA" id="ARBA00022527"/>
    </source>
</evidence>
<dbReference type="PANTHER" id="PTHR23257:SF958">
    <property type="entry name" value="SERINE_THREONINE-PROTEIN KINASE WNK4"/>
    <property type="match status" value="1"/>
</dbReference>
<dbReference type="GO" id="GO:0004674">
    <property type="term" value="F:protein serine/threonine kinase activity"/>
    <property type="evidence" value="ECO:0007669"/>
    <property type="project" value="UniProtKB-KW"/>
</dbReference>
<name>A2DI38_TRIV3</name>
<feature type="binding site" evidence="4">
    <location>
        <position position="253"/>
    </location>
    <ligand>
        <name>ATP</name>
        <dbReference type="ChEBI" id="CHEBI:30616"/>
    </ligand>
</feature>
<evidence type="ECO:0000313" key="6">
    <source>
        <dbReference type="EMBL" id="EAY19834.1"/>
    </source>
</evidence>
<dbReference type="InterPro" id="IPR016024">
    <property type="entry name" value="ARM-type_fold"/>
</dbReference>
<dbReference type="AlphaFoldDB" id="A2DI38"/>
<sequence length="1113" mass="125048">MSINTPIIQCIPNIKVDIHQILVMYRKVVVHRCKIACICAELQTFRSLLQSKVRPGQIASPKEHGEIQKLLGQIKILYNLVSSLCEEQYMNTILYKSPKAIVQELREFRMNFNALCISLKFATSDPLPINVSQEAIDDHTDLQDIVERLKFMKNEGLIPQDATSTYTQRLLKIDYLIREYANDEEESQQSAMEKARVLTQEEINEKVQDLMPWVFNQNDFDLKKIIGHGAFADVYWSYQINDKTNNKIVAVKKLKAVHFSQYSFELFYREISIFTKINHPALLPFVGVTITHPFYIVTEFMEGGCLYNRLHDREPLRDPTKLTIIAIGVAHAMKYLHSHKIIHRDLKSLNVLLDANDFPKVCDFGMSRIMPENGEMMSGSVGTVQWMAPEVLRSERYSEKADVYSFGILLWELLTGDAPFKQMRDVQVTLAVLSSNARPMMPPNVSTRLAKLIKVCWDSDPDKRPDFETIAKMLESGELDFPGARKDDVQAYINLLNEKTADDLKIDESVPTQKTATDLVQQISKSPDDCIDALVKIEFIISDEQWINLFNEANLIPVLVDLLKNVEDARIANTAVSLVAKLLEKDIFLQAFLQNQGGVALQDTITRLCSTSMSRAIDAMTPLLNQNGKDLQISLSSDALIKVAPFLVTSKLVQRKEAADFFSLLIDKKAFNGEASLSSIVHNSLLNAMPETEPSLLNSIVTLLEKLSKYPTPLDAIRASNDGAKRMIELCAIEDENIAYTCVLILKRLAEGTAPLSTEVLQNYTGIFPKLIARDQKFVIPSLSILGLLSRANNGAKTIAGSQETIGAFMKCIQMEDDMISLICLKILAVMLMYRTIFASFENLTKFVSLKYNSKSIPVLKLAATVISVYMKLATNTWPDVIGEGFVDFIKKLFTIKELQMDALKLCGVFACKYDSASYLNKNGIVREIVNVLKHGETDEPKEVAIYVLAAFSGQFPFSKVAVKAVGPVMDAIKEDFASPYNIIFIANIAVNPYAASKIAPRINEMARIVDNRDNTPDKITRALMSIQRVTQSPEASESIVKNSQALLPVIQKLIGSNNERIALSIIEDIAYIKDAVPYIMETQIPKILMNRIQKMDVSDPIRPTMLSILSRL</sequence>
<dbReference type="GO" id="GO:0005524">
    <property type="term" value="F:ATP binding"/>
    <property type="evidence" value="ECO:0007669"/>
    <property type="project" value="UniProtKB-UniRule"/>
</dbReference>
<dbReference type="RefSeq" id="XP_001580820.1">
    <property type="nucleotide sequence ID" value="XM_001580770.1"/>
</dbReference>
<dbReference type="PANTHER" id="PTHR23257">
    <property type="entry name" value="SERINE-THREONINE PROTEIN KINASE"/>
    <property type="match status" value="1"/>
</dbReference>
<dbReference type="PROSITE" id="PS00108">
    <property type="entry name" value="PROTEIN_KINASE_ST"/>
    <property type="match status" value="1"/>
</dbReference>
<evidence type="ECO:0000313" key="7">
    <source>
        <dbReference type="Proteomes" id="UP000001542"/>
    </source>
</evidence>
<organism evidence="6 7">
    <name type="scientific">Trichomonas vaginalis (strain ATCC PRA-98 / G3)</name>
    <dbReference type="NCBI Taxonomy" id="412133"/>
    <lineage>
        <taxon>Eukaryota</taxon>
        <taxon>Metamonada</taxon>
        <taxon>Parabasalia</taxon>
        <taxon>Trichomonadida</taxon>
        <taxon>Trichomonadidae</taxon>
        <taxon>Trichomonas</taxon>
    </lineage>
</organism>
<reference evidence="6" key="1">
    <citation type="submission" date="2006-10" db="EMBL/GenBank/DDBJ databases">
        <authorList>
            <person name="Amadeo P."/>
            <person name="Zhao Q."/>
            <person name="Wortman J."/>
            <person name="Fraser-Liggett C."/>
            <person name="Carlton J."/>
        </authorList>
    </citation>
    <scope>NUCLEOTIDE SEQUENCE</scope>
    <source>
        <strain evidence="6">G3</strain>
    </source>
</reference>
<evidence type="ECO:0000256" key="3">
    <source>
        <dbReference type="ARBA" id="ARBA00022840"/>
    </source>
</evidence>
<dbReference type="KEGG" id="tva:5465372"/>
<dbReference type="InterPro" id="IPR008271">
    <property type="entry name" value="Ser/Thr_kinase_AS"/>
</dbReference>
<dbReference type="VEuPathDB" id="TrichDB:TVAG_129420"/>
<dbReference type="InterPro" id="IPR000719">
    <property type="entry name" value="Prot_kinase_dom"/>
</dbReference>
<dbReference type="Gene3D" id="1.25.10.10">
    <property type="entry name" value="Leucine-rich Repeat Variant"/>
    <property type="match status" value="1"/>
</dbReference>
<dbReference type="SUPFAM" id="SSF56112">
    <property type="entry name" value="Protein kinase-like (PK-like)"/>
    <property type="match status" value="1"/>
</dbReference>
<dbReference type="InParanoid" id="A2DI38"/>
<dbReference type="EMBL" id="DS113203">
    <property type="protein sequence ID" value="EAY19834.1"/>
    <property type="molecule type" value="Genomic_DNA"/>
</dbReference>
<dbReference type="CDD" id="cd13999">
    <property type="entry name" value="STKc_MAP3K-like"/>
    <property type="match status" value="1"/>
</dbReference>
<dbReference type="PRINTS" id="PR00109">
    <property type="entry name" value="TYRKINASE"/>
</dbReference>
<dbReference type="PROSITE" id="PS00107">
    <property type="entry name" value="PROTEIN_KINASE_ATP"/>
    <property type="match status" value="1"/>
</dbReference>
<gene>
    <name evidence="6" type="ORF">TVAG_129420</name>
</gene>
<dbReference type="GO" id="GO:0004672">
    <property type="term" value="F:protein kinase activity"/>
    <property type="evidence" value="ECO:0000318"/>
    <property type="project" value="GO_Central"/>
</dbReference>
<evidence type="ECO:0000256" key="4">
    <source>
        <dbReference type="PROSITE-ProRule" id="PRU10141"/>
    </source>
</evidence>
<evidence type="ECO:0000256" key="2">
    <source>
        <dbReference type="ARBA" id="ARBA00022741"/>
    </source>
</evidence>
<dbReference type="OrthoDB" id="4062651at2759"/>
<feature type="domain" description="Protein kinase" evidence="5">
    <location>
        <begin position="220"/>
        <end position="493"/>
    </location>
</feature>
<keyword evidence="7" id="KW-1185">Reference proteome</keyword>
<dbReference type="VEuPathDB" id="TrichDB:TVAGG3_0712800"/>
<dbReference type="PROSITE" id="PS50011">
    <property type="entry name" value="PROTEIN_KINASE_DOM"/>
    <property type="match status" value="1"/>
</dbReference>
<keyword evidence="3 4" id="KW-0067">ATP-binding</keyword>